<dbReference type="Gene3D" id="3.40.50.1440">
    <property type="entry name" value="Tubulin/FtsZ, GTPase domain"/>
    <property type="match status" value="1"/>
</dbReference>
<comment type="caution">
    <text evidence="11">The sequence shown here is derived from an EMBL/GenBank/DDBJ whole genome shotgun (WGS) entry which is preliminary data.</text>
</comment>
<feature type="region of interest" description="Disordered" evidence="9">
    <location>
        <begin position="127"/>
        <end position="148"/>
    </location>
</feature>
<evidence type="ECO:0000313" key="11">
    <source>
        <dbReference type="EMBL" id="KAF6300232.1"/>
    </source>
</evidence>
<sequence>MIDNEVIYDICHRNLYIECPTYTNLNWLIGQIVSSITASLRFDGALNVDLNEFQTNLVPYPCIHFPLATYAPVISAEKAYHEQLSVAEITNACFEPASQMVKCGPRHGEGMEEGEFSEAHKDMAALEDYEEVGVDSAEGEGEEEGEEY</sequence>
<keyword evidence="12" id="KW-1185">Reference proteome</keyword>
<dbReference type="GO" id="GO:0005525">
    <property type="term" value="F:GTP binding"/>
    <property type="evidence" value="ECO:0007669"/>
    <property type="project" value="UniProtKB-KW"/>
</dbReference>
<accession>A0A7J7TI71</accession>
<comment type="subcellular location">
    <subcellularLocation>
        <location evidence="1">Cytoplasm</location>
    </subcellularLocation>
</comment>
<comment type="similarity">
    <text evidence="2">Belongs to the tubulin family.</text>
</comment>
<dbReference type="GO" id="GO:0005874">
    <property type="term" value="C:microtubule"/>
    <property type="evidence" value="ECO:0007669"/>
    <property type="project" value="UniProtKB-KW"/>
</dbReference>
<proteinExistence type="inferred from homology"/>
<dbReference type="InterPro" id="IPR018316">
    <property type="entry name" value="Tubulin/FtsZ_2-layer-sand-dom"/>
</dbReference>
<evidence type="ECO:0000256" key="2">
    <source>
        <dbReference type="ARBA" id="ARBA00009636"/>
    </source>
</evidence>
<evidence type="ECO:0000256" key="9">
    <source>
        <dbReference type="SAM" id="MobiDB-lite"/>
    </source>
</evidence>
<keyword evidence="7" id="KW-0342">GTP-binding</keyword>
<reference evidence="11 12" key="1">
    <citation type="journal article" date="2020" name="Nature">
        <title>Six reference-quality genomes reveal evolution of bat adaptations.</title>
        <authorList>
            <person name="Jebb D."/>
            <person name="Huang Z."/>
            <person name="Pippel M."/>
            <person name="Hughes G.M."/>
            <person name="Lavrichenko K."/>
            <person name="Devanna P."/>
            <person name="Winkler S."/>
            <person name="Jermiin L.S."/>
            <person name="Skirmuntt E.C."/>
            <person name="Katzourakis A."/>
            <person name="Burkitt-Gray L."/>
            <person name="Ray D.A."/>
            <person name="Sullivan K.A.M."/>
            <person name="Roscito J.G."/>
            <person name="Kirilenko B.M."/>
            <person name="Davalos L.M."/>
            <person name="Corthals A.P."/>
            <person name="Power M.L."/>
            <person name="Jones G."/>
            <person name="Ransome R.D."/>
            <person name="Dechmann D.K.N."/>
            <person name="Locatelli A.G."/>
            <person name="Puechmaille S.J."/>
            <person name="Fedrigo O."/>
            <person name="Jarvis E.D."/>
            <person name="Hiller M."/>
            <person name="Vernes S.C."/>
            <person name="Myers E.W."/>
            <person name="Teeling E.C."/>
        </authorList>
    </citation>
    <scope>NUCLEOTIDE SEQUENCE [LARGE SCALE GENOMIC DNA]</scope>
    <source>
        <strain evidence="11">MPipKuh1</strain>
        <tissue evidence="11">Flight muscle</tissue>
    </source>
</reference>
<gene>
    <name evidence="11" type="ORF">mPipKuh1_009367</name>
</gene>
<protein>
    <recommendedName>
        <fullName evidence="10">Tubulin/FtsZ 2-layer sandwich domain-containing protein</fullName>
    </recommendedName>
</protein>
<comment type="catalytic activity">
    <reaction evidence="8">
        <text>GTP + H2O = GDP + phosphate + H(+)</text>
        <dbReference type="Rhea" id="RHEA:19669"/>
        <dbReference type="ChEBI" id="CHEBI:15377"/>
        <dbReference type="ChEBI" id="CHEBI:15378"/>
        <dbReference type="ChEBI" id="CHEBI:37565"/>
        <dbReference type="ChEBI" id="CHEBI:43474"/>
        <dbReference type="ChEBI" id="CHEBI:58189"/>
    </reaction>
    <physiologicalReaction direction="left-to-right" evidence="8">
        <dbReference type="Rhea" id="RHEA:19670"/>
    </physiologicalReaction>
</comment>
<evidence type="ECO:0000256" key="6">
    <source>
        <dbReference type="ARBA" id="ARBA00022801"/>
    </source>
</evidence>
<dbReference type="SUPFAM" id="SSF52490">
    <property type="entry name" value="Tubulin nucleotide-binding domain-like"/>
    <property type="match status" value="1"/>
</dbReference>
<dbReference type="InterPro" id="IPR002452">
    <property type="entry name" value="Alpha_tubulin"/>
</dbReference>
<dbReference type="InterPro" id="IPR037103">
    <property type="entry name" value="Tubulin/FtsZ-like_C"/>
</dbReference>
<name>A0A7J7TI71_PIPKU</name>
<dbReference type="Gene3D" id="3.30.1330.20">
    <property type="entry name" value="Tubulin/FtsZ, C-terminal domain"/>
    <property type="match status" value="1"/>
</dbReference>
<dbReference type="Pfam" id="PF03953">
    <property type="entry name" value="Tubulin_C"/>
    <property type="match status" value="1"/>
</dbReference>
<dbReference type="InterPro" id="IPR000217">
    <property type="entry name" value="Tubulin"/>
</dbReference>
<keyword evidence="3" id="KW-0963">Cytoplasm</keyword>
<evidence type="ECO:0000256" key="8">
    <source>
        <dbReference type="ARBA" id="ARBA00049117"/>
    </source>
</evidence>
<dbReference type="Gene3D" id="1.10.287.600">
    <property type="entry name" value="Helix hairpin bin"/>
    <property type="match status" value="1"/>
</dbReference>
<dbReference type="FunFam" id="3.30.1330.20:FF:000022">
    <property type="entry name" value="Tubulin alpha chain"/>
    <property type="match status" value="1"/>
</dbReference>
<evidence type="ECO:0000256" key="4">
    <source>
        <dbReference type="ARBA" id="ARBA00022701"/>
    </source>
</evidence>
<dbReference type="GO" id="GO:0005737">
    <property type="term" value="C:cytoplasm"/>
    <property type="evidence" value="ECO:0007669"/>
    <property type="project" value="UniProtKB-SubCell"/>
</dbReference>
<dbReference type="InterPro" id="IPR036525">
    <property type="entry name" value="Tubulin/FtsZ_GTPase_sf"/>
</dbReference>
<dbReference type="AlphaFoldDB" id="A0A7J7TI71"/>
<dbReference type="GO" id="GO:0007017">
    <property type="term" value="P:microtubule-based process"/>
    <property type="evidence" value="ECO:0007669"/>
    <property type="project" value="InterPro"/>
</dbReference>
<dbReference type="GO" id="GO:0005200">
    <property type="term" value="F:structural constituent of cytoskeleton"/>
    <property type="evidence" value="ECO:0007669"/>
    <property type="project" value="InterPro"/>
</dbReference>
<dbReference type="SMART" id="SM00865">
    <property type="entry name" value="Tubulin_C"/>
    <property type="match status" value="1"/>
</dbReference>
<evidence type="ECO:0000256" key="7">
    <source>
        <dbReference type="ARBA" id="ARBA00023134"/>
    </source>
</evidence>
<keyword evidence="4" id="KW-0493">Microtubule</keyword>
<dbReference type="InterPro" id="IPR023123">
    <property type="entry name" value="Tubulin_C"/>
</dbReference>
<dbReference type="SUPFAM" id="SSF55307">
    <property type="entry name" value="Tubulin C-terminal domain-like"/>
    <property type="match status" value="1"/>
</dbReference>
<dbReference type="PRINTS" id="PR01162">
    <property type="entry name" value="ALPHATUBULIN"/>
</dbReference>
<evidence type="ECO:0000259" key="10">
    <source>
        <dbReference type="SMART" id="SM00865"/>
    </source>
</evidence>
<organism evidence="11 12">
    <name type="scientific">Pipistrellus kuhlii</name>
    <name type="common">Kuhl's pipistrelle</name>
    <dbReference type="NCBI Taxonomy" id="59472"/>
    <lineage>
        <taxon>Eukaryota</taxon>
        <taxon>Metazoa</taxon>
        <taxon>Chordata</taxon>
        <taxon>Craniata</taxon>
        <taxon>Vertebrata</taxon>
        <taxon>Euteleostomi</taxon>
        <taxon>Mammalia</taxon>
        <taxon>Eutheria</taxon>
        <taxon>Laurasiatheria</taxon>
        <taxon>Chiroptera</taxon>
        <taxon>Yangochiroptera</taxon>
        <taxon>Vespertilionidae</taxon>
        <taxon>Pipistrellus</taxon>
    </lineage>
</organism>
<evidence type="ECO:0000256" key="1">
    <source>
        <dbReference type="ARBA" id="ARBA00004496"/>
    </source>
</evidence>
<keyword evidence="6" id="KW-0378">Hydrolase</keyword>
<dbReference type="PANTHER" id="PTHR11588">
    <property type="entry name" value="TUBULIN"/>
    <property type="match status" value="1"/>
</dbReference>
<evidence type="ECO:0000313" key="12">
    <source>
        <dbReference type="Proteomes" id="UP000558488"/>
    </source>
</evidence>
<dbReference type="InterPro" id="IPR008280">
    <property type="entry name" value="Tub_FtsZ_C"/>
</dbReference>
<dbReference type="EMBL" id="JACAGB010000029">
    <property type="protein sequence ID" value="KAF6300232.1"/>
    <property type="molecule type" value="Genomic_DNA"/>
</dbReference>
<dbReference type="GO" id="GO:0016787">
    <property type="term" value="F:hydrolase activity"/>
    <property type="evidence" value="ECO:0007669"/>
    <property type="project" value="UniProtKB-KW"/>
</dbReference>
<evidence type="ECO:0000256" key="5">
    <source>
        <dbReference type="ARBA" id="ARBA00022741"/>
    </source>
</evidence>
<dbReference type="Proteomes" id="UP000558488">
    <property type="component" value="Unassembled WGS sequence"/>
</dbReference>
<keyword evidence="5" id="KW-0547">Nucleotide-binding</keyword>
<evidence type="ECO:0000256" key="3">
    <source>
        <dbReference type="ARBA" id="ARBA00022490"/>
    </source>
</evidence>
<feature type="domain" description="Tubulin/FtsZ 2-layer sandwich" evidence="10">
    <location>
        <begin position="46"/>
        <end position="146"/>
    </location>
</feature>